<organism evidence="2 3">
    <name type="scientific">Ancylobacter tetraedralis</name>
    <dbReference type="NCBI Taxonomy" id="217068"/>
    <lineage>
        <taxon>Bacteria</taxon>
        <taxon>Pseudomonadati</taxon>
        <taxon>Pseudomonadota</taxon>
        <taxon>Alphaproteobacteria</taxon>
        <taxon>Hyphomicrobiales</taxon>
        <taxon>Xanthobacteraceae</taxon>
        <taxon>Ancylobacter</taxon>
    </lineage>
</organism>
<dbReference type="Proteomes" id="UP000533469">
    <property type="component" value="Unassembled WGS sequence"/>
</dbReference>
<dbReference type="AlphaFoldDB" id="A0A839ZH54"/>
<reference evidence="2 3" key="1">
    <citation type="submission" date="2020-08" db="EMBL/GenBank/DDBJ databases">
        <title>Genomic Encyclopedia of Type Strains, Phase IV (KMG-IV): sequencing the most valuable type-strain genomes for metagenomic binning, comparative biology and taxonomic classification.</title>
        <authorList>
            <person name="Goeker M."/>
        </authorList>
    </citation>
    <scope>NUCLEOTIDE SEQUENCE [LARGE SCALE GENOMIC DNA]</scope>
    <source>
        <strain evidence="2 3">DSM 5895</strain>
    </source>
</reference>
<evidence type="ECO:0000256" key="1">
    <source>
        <dbReference type="SAM" id="MobiDB-lite"/>
    </source>
</evidence>
<feature type="region of interest" description="Disordered" evidence="1">
    <location>
        <begin position="390"/>
        <end position="410"/>
    </location>
</feature>
<name>A0A839ZH54_9HYPH</name>
<protein>
    <recommendedName>
        <fullName evidence="4">Apea-like HEPN domain-containing protein</fullName>
    </recommendedName>
</protein>
<gene>
    <name evidence="2" type="ORF">FHS55_004520</name>
</gene>
<sequence length="410" mass="45458">MPLVQTAPLKHGSAMTTDPDLLRIINDTLSAAGTAFSQGHLPRTADSPDIWEISRLLREAMDTHPEFAGPASRFFLGKQLAFFNQHQAVNLLRVALTRGPDGALAWYRTIRAVRRTPMRVVGEVYGLLVQEPYRFSNGVTLMPVSALPDSPNSAMLKQRAFFGMHMDFPAAVMFEVSDVEGEDGHDGGHARFQEITATLRWTIDAFVLADDVAPTVSVVWQEFADPEFHPAEFGRIWMGSQHEGRLPNHPIQVTPEMTEWVERYLTLHENVANACRVPIQRLNLARRRFAPGDKAIDGSVCLEALLSGNARGELTHRLSVRTALLLGRTLEDRIAIAERVRKFYSLRSDVVHGSAPKKEAANRQVTEDGLALCVSVLRAVVMSGEVPKPEEWELSGGPPWNLFSPAATQD</sequence>
<accession>A0A839ZH54</accession>
<proteinExistence type="predicted"/>
<keyword evidence="3" id="KW-1185">Reference proteome</keyword>
<comment type="caution">
    <text evidence="2">The sequence shown here is derived from an EMBL/GenBank/DDBJ whole genome shotgun (WGS) entry which is preliminary data.</text>
</comment>
<evidence type="ECO:0000313" key="2">
    <source>
        <dbReference type="EMBL" id="MBB3773875.1"/>
    </source>
</evidence>
<dbReference type="EMBL" id="JACICD010000016">
    <property type="protein sequence ID" value="MBB3773875.1"/>
    <property type="molecule type" value="Genomic_DNA"/>
</dbReference>
<evidence type="ECO:0008006" key="4">
    <source>
        <dbReference type="Google" id="ProtNLM"/>
    </source>
</evidence>
<dbReference type="RefSeq" id="WP_183192067.1">
    <property type="nucleotide sequence ID" value="NZ_JACICD010000016.1"/>
</dbReference>
<evidence type="ECO:0000313" key="3">
    <source>
        <dbReference type="Proteomes" id="UP000533469"/>
    </source>
</evidence>